<evidence type="ECO:0000259" key="1">
    <source>
        <dbReference type="PROSITE" id="PS51192"/>
    </source>
</evidence>
<evidence type="ECO:0000313" key="4">
    <source>
        <dbReference type="Proteomes" id="UP000823907"/>
    </source>
</evidence>
<dbReference type="PANTHER" id="PTHR47396:SF1">
    <property type="entry name" value="ATP-DEPENDENT HELICASE IRC3-RELATED"/>
    <property type="match status" value="1"/>
</dbReference>
<dbReference type="Pfam" id="PF04851">
    <property type="entry name" value="ResIII"/>
    <property type="match status" value="1"/>
</dbReference>
<dbReference type="SUPFAM" id="SSF52540">
    <property type="entry name" value="P-loop containing nucleoside triphosphate hydrolases"/>
    <property type="match status" value="1"/>
</dbReference>
<reference evidence="3" key="1">
    <citation type="journal article" date="2021" name="PeerJ">
        <title>Extensive microbial diversity within the chicken gut microbiome revealed by metagenomics and culture.</title>
        <authorList>
            <person name="Gilroy R."/>
            <person name="Ravi A."/>
            <person name="Getino M."/>
            <person name="Pursley I."/>
            <person name="Horton D.L."/>
            <person name="Alikhan N.F."/>
            <person name="Baker D."/>
            <person name="Gharbi K."/>
            <person name="Hall N."/>
            <person name="Watson M."/>
            <person name="Adriaenssens E.M."/>
            <person name="Foster-Nyarko E."/>
            <person name="Jarju S."/>
            <person name="Secka A."/>
            <person name="Antonio M."/>
            <person name="Oren A."/>
            <person name="Chaudhuri R.R."/>
            <person name="La Ragione R."/>
            <person name="Hildebrand F."/>
            <person name="Pallen M.J."/>
        </authorList>
    </citation>
    <scope>NUCLEOTIDE SEQUENCE</scope>
    <source>
        <strain evidence="3">5925</strain>
    </source>
</reference>
<keyword evidence="3" id="KW-0067">ATP-binding</keyword>
<dbReference type="PANTHER" id="PTHR47396">
    <property type="entry name" value="TYPE I RESTRICTION ENZYME ECOKI R PROTEIN"/>
    <property type="match status" value="1"/>
</dbReference>
<dbReference type="PROSITE" id="PS51192">
    <property type="entry name" value="HELICASE_ATP_BIND_1"/>
    <property type="match status" value="1"/>
</dbReference>
<dbReference type="InterPro" id="IPR006935">
    <property type="entry name" value="Helicase/UvrB_N"/>
</dbReference>
<dbReference type="GO" id="GO:0005829">
    <property type="term" value="C:cytosol"/>
    <property type="evidence" value="ECO:0007669"/>
    <property type="project" value="TreeGrafter"/>
</dbReference>
<accession>A0A9D2ZRW4</accession>
<sequence>MTRDSQRIVADTQFGFLDKNIEAPEAFNPVLIANDGENTMLRAIKHELRRAKEFKISVAFITEDGLAKIKQDLLDFPGQGTIITSDYLGFNEPRVFRELLSLPPNIRTIIHDAPDRGFHPKGYIFELEAARTAIIGSSNLTRGALLVNQEWNLRFSALPEGHIVEQLDQAIDRQIAAGRLLDEEWIAAYTQRRQVRRDSVYVTKQGAVPAGNIIEPNAMQIEALENINRLRAQGEQRALVISATGTGKTILGALAVRSANPKKFLFLVHTEQILDRAMLDFQKVLGAGPEEFGKFAGSSRELRKRYTFATIASLSRPENLYKLSQDYFDFIIVDEVHRSEAVTYVRIIEHLRPDFLLGLTATPERTDGKSIFERFHHNVAYEIRLQKALEEKMLVPFNYYGVTDYTDNEGNVVDDEFSSLARLCAPERVKHIVNMLNTYGFAGDVKGLIFCSRVEEAEELSRLLNKEKVYGRTLRTLALSSKNFTVAERQKAVERLEKGELDYLLTVDIFNEGIDIRSVNQIVMLRPTQSSIIFTQQLGRGLRKCEGKDHLRVIDFIGNYKNNFLIPIALFGERSLRKDKIRRKMTDSATQGAIAGLSSVNFDQISRERIFESLAKTRLDTVANLKKAVSELSEQLGRPPTREDVARYDTVDVTVLAEKEKNYWSFLAKYSFLDAAPSDDLLPYLQFLDREILPSKRSAEVLVLELLLNQETVTKRDIAQHLSQVGVNHDLSDVDTAVRVLTLEFFPNKEIEKYKNIALAEETPEGVRLDGNFRQLLQQDAGFKQNVWDVVNATKYLVRHQHSWSGELVPSGTYTRDEVCRMLNFQKLIIPQNIGGYYLERDQMDTPRVCPIFITYHKGEDISATVKYEDRFLDSTTLRWFTKNRRTLESKTERYIIDNLVPLPVFMKKDDTEGVDFYFLGYATAHDAEQATMPAGNGSSEVDVVHMKLKLDWDNIQLYDYFVEGVQTS</sequence>
<comment type="caution">
    <text evidence="3">The sequence shown here is derived from an EMBL/GenBank/DDBJ whole genome shotgun (WGS) entry which is preliminary data.</text>
</comment>
<dbReference type="Gene3D" id="3.40.50.300">
    <property type="entry name" value="P-loop containing nucleotide triphosphate hydrolases"/>
    <property type="match status" value="2"/>
</dbReference>
<dbReference type="InterPro" id="IPR014001">
    <property type="entry name" value="Helicase_ATP-bd"/>
</dbReference>
<dbReference type="CDD" id="cd18032">
    <property type="entry name" value="DEXHc_RE_I_III_res"/>
    <property type="match status" value="1"/>
</dbReference>
<gene>
    <name evidence="3" type="ORF">H9907_08185</name>
</gene>
<feature type="domain" description="Helicase C-terminal" evidence="2">
    <location>
        <begin position="428"/>
        <end position="589"/>
    </location>
</feature>
<dbReference type="GO" id="GO:0004386">
    <property type="term" value="F:helicase activity"/>
    <property type="evidence" value="ECO:0007669"/>
    <property type="project" value="UniProtKB-KW"/>
</dbReference>
<dbReference type="Pfam" id="PF00271">
    <property type="entry name" value="Helicase_C"/>
    <property type="match status" value="1"/>
</dbReference>
<dbReference type="AlphaFoldDB" id="A0A9D2ZRW4"/>
<dbReference type="InterPro" id="IPR021835">
    <property type="entry name" value="DUF3427"/>
</dbReference>
<evidence type="ECO:0000259" key="2">
    <source>
        <dbReference type="PROSITE" id="PS51194"/>
    </source>
</evidence>
<reference evidence="3" key="2">
    <citation type="submission" date="2021-04" db="EMBL/GenBank/DDBJ databases">
        <authorList>
            <person name="Gilroy R."/>
        </authorList>
    </citation>
    <scope>NUCLEOTIDE SEQUENCE</scope>
    <source>
        <strain evidence="3">5925</strain>
    </source>
</reference>
<name>A0A9D2ZRW4_9CORY</name>
<keyword evidence="3" id="KW-0547">Nucleotide-binding</keyword>
<protein>
    <submittedName>
        <fullName evidence="3">DEAD/DEAH box helicase</fullName>
    </submittedName>
</protein>
<dbReference type="InterPro" id="IPR050742">
    <property type="entry name" value="Helicase_Restrict-Modif_Enz"/>
</dbReference>
<dbReference type="InterPro" id="IPR027417">
    <property type="entry name" value="P-loop_NTPase"/>
</dbReference>
<keyword evidence="3" id="KW-0347">Helicase</keyword>
<dbReference type="Pfam" id="PF26350">
    <property type="entry name" value="DUF8090"/>
    <property type="match status" value="1"/>
</dbReference>
<evidence type="ECO:0000313" key="3">
    <source>
        <dbReference type="EMBL" id="HJD50046.1"/>
    </source>
</evidence>
<dbReference type="GO" id="GO:0005524">
    <property type="term" value="F:ATP binding"/>
    <property type="evidence" value="ECO:0007669"/>
    <property type="project" value="InterPro"/>
</dbReference>
<dbReference type="CDD" id="cd09204">
    <property type="entry name" value="PLDc_N_DEXD_b2"/>
    <property type="match status" value="1"/>
</dbReference>
<dbReference type="GO" id="GO:0003677">
    <property type="term" value="F:DNA binding"/>
    <property type="evidence" value="ECO:0007669"/>
    <property type="project" value="InterPro"/>
</dbReference>
<dbReference type="SMART" id="SM00490">
    <property type="entry name" value="HELICc"/>
    <property type="match status" value="1"/>
</dbReference>
<organism evidence="3 4">
    <name type="scientific">Candidatus Corynebacterium intestinavium</name>
    <dbReference type="NCBI Taxonomy" id="2838531"/>
    <lineage>
        <taxon>Bacteria</taxon>
        <taxon>Bacillati</taxon>
        <taxon>Actinomycetota</taxon>
        <taxon>Actinomycetes</taxon>
        <taxon>Mycobacteriales</taxon>
        <taxon>Corynebacteriaceae</taxon>
        <taxon>Corynebacterium</taxon>
    </lineage>
</organism>
<dbReference type="EMBL" id="DWUR01000136">
    <property type="protein sequence ID" value="HJD50046.1"/>
    <property type="molecule type" value="Genomic_DNA"/>
</dbReference>
<proteinExistence type="predicted"/>
<dbReference type="SUPFAM" id="SSF56024">
    <property type="entry name" value="Phospholipase D/nuclease"/>
    <property type="match status" value="1"/>
</dbReference>
<dbReference type="Pfam" id="PF11907">
    <property type="entry name" value="DUF3427"/>
    <property type="match status" value="1"/>
</dbReference>
<dbReference type="InterPro" id="IPR058403">
    <property type="entry name" value="DUF8090"/>
</dbReference>
<dbReference type="CDD" id="cd18799">
    <property type="entry name" value="SF2_C_EcoAI-like"/>
    <property type="match status" value="1"/>
</dbReference>
<dbReference type="Gene3D" id="3.30.870.10">
    <property type="entry name" value="Endonuclease Chain A"/>
    <property type="match status" value="1"/>
</dbReference>
<dbReference type="PROSITE" id="PS51194">
    <property type="entry name" value="HELICASE_CTER"/>
    <property type="match status" value="1"/>
</dbReference>
<dbReference type="SMART" id="SM00487">
    <property type="entry name" value="DEXDc"/>
    <property type="match status" value="1"/>
</dbReference>
<feature type="domain" description="Helicase ATP-binding" evidence="1">
    <location>
        <begin position="229"/>
        <end position="381"/>
    </location>
</feature>
<dbReference type="InterPro" id="IPR001650">
    <property type="entry name" value="Helicase_C-like"/>
</dbReference>
<keyword evidence="3" id="KW-0378">Hydrolase</keyword>
<dbReference type="GO" id="GO:0016787">
    <property type="term" value="F:hydrolase activity"/>
    <property type="evidence" value="ECO:0007669"/>
    <property type="project" value="InterPro"/>
</dbReference>
<dbReference type="Proteomes" id="UP000823907">
    <property type="component" value="Unassembled WGS sequence"/>
</dbReference>